<keyword evidence="3" id="KW-0442">Lipid degradation</keyword>
<evidence type="ECO:0000259" key="4">
    <source>
        <dbReference type="PROSITE" id="PS51635"/>
    </source>
</evidence>
<protein>
    <submittedName>
        <fullName evidence="5">Ankyrin repeat protein</fullName>
    </submittedName>
</protein>
<accession>A0AAD9YTX8</accession>
<dbReference type="Gene3D" id="3.40.1090.10">
    <property type="entry name" value="Cytosolic phospholipase A2 catalytic domain"/>
    <property type="match status" value="1"/>
</dbReference>
<dbReference type="PROSITE" id="PS51635">
    <property type="entry name" value="PNPLA"/>
    <property type="match status" value="1"/>
</dbReference>
<feature type="short sequence motif" description="GXGXXG" evidence="3">
    <location>
        <begin position="14"/>
        <end position="19"/>
    </location>
</feature>
<evidence type="ECO:0000256" key="2">
    <source>
        <dbReference type="ARBA" id="ARBA00023098"/>
    </source>
</evidence>
<feature type="domain" description="PNPLA" evidence="4">
    <location>
        <begin position="10"/>
        <end position="218"/>
    </location>
</feature>
<comment type="caution">
    <text evidence="5">The sequence shown here is derived from an EMBL/GenBank/DDBJ whole genome shotgun (WGS) entry which is preliminary data.</text>
</comment>
<feature type="short sequence motif" description="DGA/G" evidence="3">
    <location>
        <begin position="205"/>
        <end position="207"/>
    </location>
</feature>
<dbReference type="InterPro" id="IPR027417">
    <property type="entry name" value="P-loop_NTPase"/>
</dbReference>
<keyword evidence="2 3" id="KW-0443">Lipid metabolism</keyword>
<dbReference type="SUPFAM" id="SSF52540">
    <property type="entry name" value="P-loop containing nucleoside triphosphate hydrolases"/>
    <property type="match status" value="1"/>
</dbReference>
<dbReference type="CDD" id="cd07216">
    <property type="entry name" value="Pat17_PNPLA8_PNPLA9_like3"/>
    <property type="match status" value="1"/>
</dbReference>
<dbReference type="Pfam" id="PF01734">
    <property type="entry name" value="Patatin"/>
    <property type="match status" value="1"/>
</dbReference>
<sequence>MDENRPIRLLSLDGGGIRGVSSILVLKEVMRQVNIDRKPEDHLQPWQVFDLIGGTSTGGIIALMLGCLRMSVDECYEVYMKLSKTIFKPKRWKCNVFSRSIDLISANERYDSAKMEELVKQIIKERTGSRNTMLQDTLQRSPCKVFVATVRADDEELLLLRSYVNKQQPDVHSAKFEMWEALRATSAASTYFKEYRRGNEEGYVDGAFKSNNPIFEVHHEAADLWPGRDVFLISIGTGTKPSTPLGGHVVKLVRSMTKLATATEGSWIRFHRTHKQLAENHRLFRFSAPGIGEVDLGNYKMIGNVAMRTETYLRDTTTARDIAQCAKEMLTIQTREYTTVHKLKDSERDCLKLLSGAGGAYESQRLSIEMPVQGTCHWFLNHKTFTSWLRDTSSALLWVTANPGCGKTVLSRFLVDILSRQASEATVCYFFFKAGEEGRHHSHHALCAILHQVFKEHAKALNFAMKEYSSCDSANFTQNIEKLWDILCETSDSLPNRQIIVIIDALDECSEVTRNRFIDLLVGTFPQMTGSRKLLGRLKIIVTSRPWPSIETRFRYLSCVRLRGENETSSLSRDIEMMVQAKVSKLRVEGTITPEACSILETTLAQGADRTFLWASLVLETISKLPSRKLSAVKSTLEDIPADLDQLYETALMDVEDHVAVTRLLQIILAATRPLTLDEINMAMCISSTHRTVQDLLQDLEPNMGYTVKQLGGFFVRIINSTVHLVHQTARDFLLVTTSMKSTAWTHSLRLSNCHSTMAHSTIQYLLLDGWPARQKIPTNGVEVDESNRQLLKCFPAVAVGFYEYAARHWAIHTQRQADRQEIDASLSEQITSLCDMSGTSFHNWWYLMTGRKYFIGLGLSEGLIHESSPLGRYPLHFAANYGYWPMMKGLIDSKSCSITSLTHKGVDFLYVASRGHNVSNVKWILRNFDPSCLQVGMALQAAASLEIVKALVETGVDLRQRYLCPTNGEMDVKSVLYSALRCGGTPKLEYLVAMGAGCLKETILGAALEGHVDYLRVLLAAPDERSSEERLLDLRAVLKAATERGEVYVRRFLIDFGVQEPDGTDISAGLAFAVMHGCDPEDVLALFEDGARDTKGAALLSRAAFGEVGGIQTLLSVFEYPLEILNAALATFFTTNLDDGTKRFLLKTIEISLSSSSYNRRVWNGFLIQPLIGQNYETNVVFLTTLSAKGARIPAAMFHQVLCWMIAMDEQLAVFLLQNRSSLQDESDMFGAREYLALACLWGRAAIIRQLIGRDTGQDVTGIPNDLLFRAVTVSGNAEALDALLDNRCIVSGRSATDKCAGKEFLDQWAAVEKVLGLKDSAASPIDLAGRLAYQDVMAKLLSAKMVVRSRAAE</sequence>
<proteinExistence type="predicted"/>
<evidence type="ECO:0000313" key="5">
    <source>
        <dbReference type="EMBL" id="KAK2779709.1"/>
    </source>
</evidence>
<name>A0AAD9YTX8_COLKA</name>
<feature type="active site" description="Nucleophile" evidence="3">
    <location>
        <position position="56"/>
    </location>
</feature>
<dbReference type="SUPFAM" id="SSF48403">
    <property type="entry name" value="Ankyrin repeat"/>
    <property type="match status" value="1"/>
</dbReference>
<reference evidence="5" key="1">
    <citation type="submission" date="2023-02" db="EMBL/GenBank/DDBJ databases">
        <title>Colletotrichum kahawae CIFC_Que2 genome sequencing and assembly.</title>
        <authorList>
            <person name="Baroncelli R."/>
        </authorList>
    </citation>
    <scope>NUCLEOTIDE SEQUENCE</scope>
    <source>
        <strain evidence="5">CIFC_Que2</strain>
    </source>
</reference>
<keyword evidence="1" id="KW-0677">Repeat</keyword>
<dbReference type="Pfam" id="PF24883">
    <property type="entry name" value="NPHP3_N"/>
    <property type="match status" value="1"/>
</dbReference>
<organism evidence="5 6">
    <name type="scientific">Colletotrichum kahawae</name>
    <name type="common">Coffee berry disease fungus</name>
    <dbReference type="NCBI Taxonomy" id="34407"/>
    <lineage>
        <taxon>Eukaryota</taxon>
        <taxon>Fungi</taxon>
        <taxon>Dikarya</taxon>
        <taxon>Ascomycota</taxon>
        <taxon>Pezizomycotina</taxon>
        <taxon>Sordariomycetes</taxon>
        <taxon>Hypocreomycetidae</taxon>
        <taxon>Glomerellales</taxon>
        <taxon>Glomerellaceae</taxon>
        <taxon>Colletotrichum</taxon>
        <taxon>Colletotrichum gloeosporioides species complex</taxon>
    </lineage>
</organism>
<evidence type="ECO:0000313" key="6">
    <source>
        <dbReference type="Proteomes" id="UP001281614"/>
    </source>
</evidence>
<dbReference type="Gene3D" id="3.40.50.300">
    <property type="entry name" value="P-loop containing nucleotide triphosphate hydrolases"/>
    <property type="match status" value="1"/>
</dbReference>
<evidence type="ECO:0000256" key="1">
    <source>
        <dbReference type="ARBA" id="ARBA00022737"/>
    </source>
</evidence>
<feature type="active site" description="Proton acceptor" evidence="3">
    <location>
        <position position="205"/>
    </location>
</feature>
<dbReference type="PANTHER" id="PTHR10039">
    <property type="entry name" value="AMELOGENIN"/>
    <property type="match status" value="1"/>
</dbReference>
<dbReference type="GO" id="GO:0016787">
    <property type="term" value="F:hydrolase activity"/>
    <property type="evidence" value="ECO:0007669"/>
    <property type="project" value="UniProtKB-UniRule"/>
</dbReference>
<dbReference type="GO" id="GO:0016042">
    <property type="term" value="P:lipid catabolic process"/>
    <property type="evidence" value="ECO:0007669"/>
    <property type="project" value="UniProtKB-UniRule"/>
</dbReference>
<gene>
    <name evidence="5" type="ORF">CKAH01_03057</name>
</gene>
<dbReference type="InterPro" id="IPR056884">
    <property type="entry name" value="NPHP3-like_N"/>
</dbReference>
<dbReference type="Gene3D" id="1.25.40.20">
    <property type="entry name" value="Ankyrin repeat-containing domain"/>
    <property type="match status" value="1"/>
</dbReference>
<dbReference type="Proteomes" id="UP001281614">
    <property type="component" value="Unassembled WGS sequence"/>
</dbReference>
<feature type="short sequence motif" description="GXSXG" evidence="3">
    <location>
        <begin position="54"/>
        <end position="58"/>
    </location>
</feature>
<dbReference type="EMBL" id="VYYT01000002">
    <property type="protein sequence ID" value="KAK2779709.1"/>
    <property type="molecule type" value="Genomic_DNA"/>
</dbReference>
<keyword evidence="6" id="KW-1185">Reference proteome</keyword>
<keyword evidence="3" id="KW-0378">Hydrolase</keyword>
<evidence type="ECO:0000256" key="3">
    <source>
        <dbReference type="PROSITE-ProRule" id="PRU01161"/>
    </source>
</evidence>
<dbReference type="InterPro" id="IPR016035">
    <property type="entry name" value="Acyl_Trfase/lysoPLipase"/>
</dbReference>
<dbReference type="SUPFAM" id="SSF52151">
    <property type="entry name" value="FabD/lysophospholipase-like"/>
    <property type="match status" value="1"/>
</dbReference>
<dbReference type="GO" id="GO:0046486">
    <property type="term" value="P:glycerolipid metabolic process"/>
    <property type="evidence" value="ECO:0007669"/>
    <property type="project" value="UniProtKB-ARBA"/>
</dbReference>
<dbReference type="InterPro" id="IPR036770">
    <property type="entry name" value="Ankyrin_rpt-contain_sf"/>
</dbReference>
<dbReference type="InterPro" id="IPR002641">
    <property type="entry name" value="PNPLA_dom"/>
</dbReference>